<dbReference type="EMBL" id="CAJVPP010025087">
    <property type="protein sequence ID" value="CAG8750920.1"/>
    <property type="molecule type" value="Genomic_DNA"/>
</dbReference>
<feature type="non-terminal residue" evidence="1">
    <location>
        <position position="88"/>
    </location>
</feature>
<dbReference type="AlphaFoldDB" id="A0A9N9NRE0"/>
<reference evidence="1" key="1">
    <citation type="submission" date="2021-06" db="EMBL/GenBank/DDBJ databases">
        <authorList>
            <person name="Kallberg Y."/>
            <person name="Tangrot J."/>
            <person name="Rosling A."/>
        </authorList>
    </citation>
    <scope>NUCLEOTIDE SEQUENCE</scope>
    <source>
        <strain evidence="1">87-6 pot B 2015</strain>
    </source>
</reference>
<comment type="caution">
    <text evidence="1">The sequence shown here is derived from an EMBL/GenBank/DDBJ whole genome shotgun (WGS) entry which is preliminary data.</text>
</comment>
<proteinExistence type="predicted"/>
<dbReference type="Proteomes" id="UP000789375">
    <property type="component" value="Unassembled WGS sequence"/>
</dbReference>
<evidence type="ECO:0000313" key="2">
    <source>
        <dbReference type="Proteomes" id="UP000789375"/>
    </source>
</evidence>
<accession>A0A9N9NRE0</accession>
<keyword evidence="2" id="KW-1185">Reference proteome</keyword>
<name>A0A9N9NRE0_FUNMO</name>
<gene>
    <name evidence="1" type="ORF">FMOSSE_LOCUS16637</name>
</gene>
<sequence length="88" mass="10649">EKKPSLFPAIDQQNYIPDELHLCLCITDVLMEYKKKMLEKFPVSQFVLDICEKDIEELWQEFYCLYLILHKENFTDQEIDQFEIDAQN</sequence>
<protein>
    <submittedName>
        <fullName evidence="1">9424_t:CDS:1</fullName>
    </submittedName>
</protein>
<organism evidence="1 2">
    <name type="scientific">Funneliformis mosseae</name>
    <name type="common">Endomycorrhizal fungus</name>
    <name type="synonym">Glomus mosseae</name>
    <dbReference type="NCBI Taxonomy" id="27381"/>
    <lineage>
        <taxon>Eukaryota</taxon>
        <taxon>Fungi</taxon>
        <taxon>Fungi incertae sedis</taxon>
        <taxon>Mucoromycota</taxon>
        <taxon>Glomeromycotina</taxon>
        <taxon>Glomeromycetes</taxon>
        <taxon>Glomerales</taxon>
        <taxon>Glomeraceae</taxon>
        <taxon>Funneliformis</taxon>
    </lineage>
</organism>
<evidence type="ECO:0000313" key="1">
    <source>
        <dbReference type="EMBL" id="CAG8750920.1"/>
    </source>
</evidence>